<organism evidence="2 3">
    <name type="scientific">Imshaugia aleurites</name>
    <dbReference type="NCBI Taxonomy" id="172621"/>
    <lineage>
        <taxon>Eukaryota</taxon>
        <taxon>Fungi</taxon>
        <taxon>Dikarya</taxon>
        <taxon>Ascomycota</taxon>
        <taxon>Pezizomycotina</taxon>
        <taxon>Lecanoromycetes</taxon>
        <taxon>OSLEUM clade</taxon>
        <taxon>Lecanoromycetidae</taxon>
        <taxon>Lecanorales</taxon>
        <taxon>Lecanorineae</taxon>
        <taxon>Parmeliaceae</taxon>
        <taxon>Imshaugia</taxon>
    </lineage>
</organism>
<feature type="compositionally biased region" description="Low complexity" evidence="1">
    <location>
        <begin position="431"/>
        <end position="440"/>
    </location>
</feature>
<evidence type="ECO:0000313" key="3">
    <source>
        <dbReference type="Proteomes" id="UP000664534"/>
    </source>
</evidence>
<reference evidence="2" key="1">
    <citation type="submission" date="2021-03" db="EMBL/GenBank/DDBJ databases">
        <authorList>
            <person name="Tagirdzhanova G."/>
        </authorList>
    </citation>
    <scope>NUCLEOTIDE SEQUENCE</scope>
</reference>
<dbReference type="Proteomes" id="UP000664534">
    <property type="component" value="Unassembled WGS sequence"/>
</dbReference>
<keyword evidence="3" id="KW-1185">Reference proteome</keyword>
<gene>
    <name evidence="2" type="ORF">IMSHALPRED_005136</name>
</gene>
<dbReference type="EMBL" id="CAJPDT010000027">
    <property type="protein sequence ID" value="CAF9921292.1"/>
    <property type="molecule type" value="Genomic_DNA"/>
</dbReference>
<evidence type="ECO:0000313" key="2">
    <source>
        <dbReference type="EMBL" id="CAF9921292.1"/>
    </source>
</evidence>
<comment type="caution">
    <text evidence="2">The sequence shown here is derived from an EMBL/GenBank/DDBJ whole genome shotgun (WGS) entry which is preliminary data.</text>
</comment>
<sequence>MSDFGRTLSLYKPHPQFLGCKSQNALIHLKSHPSSVAHIDLCTIDSRYHFLQILGAFAINQSYAFLAAVNASTPSTKVLATANSSASITSPPNRIITGVTSCLPCLVAAFNLQATLAISQIFWYSSTFSLPLDTISVSLLEYGNTTVTSSTTIYGNITSFTESIAPQVSNLIQSDFPAFTGGLYGGVGFALANGTDGAIPGGVTAFPFSYPTPYIAVAGISVFTNLPSAGCLLNQPQYISSLIDTVVAVQGSMYGVGSFTVDLRSTFYSPLPQNAASEFFGQFELDAASFSAFLASNTSLVNSIPYLAACSYLTFGVGPPMLQLPATALTTTVKTTVKENGPYPTSTTAPAPGSPIRPSIPAQTTIPTQGSNQGSTDQISPQQGASNQGSPTQVTPSQDSPNQVSPNQSASDIALVDNPNLQEGKSPAKIQPSQPGPSSGNPTDQGSGPLDIIPGSGSQGVPNQASDVPQNTSPTKVVAAPAIPYAGTIIQPNEASQYDLPEIGTLSPGGPGVTTNGIIYSLAPSATAIVSNGISIPITPIANAPAVSAVSAQPGIFSFGGTLYTADTSSRFLIAGKTIVPAGPVVTISGTPISIAPGATAALIGTKIVPIVHNPAGDIPTIAPILTFAGSTYTADASSTFLIEGQTLTPGARIEVQGTQISYPSGGSVVVVGSSTEPLSFATTTPLAVAPVLTFDGSTYTADASSNFNINGQNLAPGGIVTVSGTPISYAAAESAVVIGTSTESPLYAKITPTATLITFDGSTYTADASSDFVINGQTLGLGGVITVSGTPISYASGGTDVVIGTSTEAVGIGGLIMSGFGGGGGPASTGAVSFTGGSVGQRKWSMALLGTAVALSFCSALLS</sequence>
<feature type="compositionally biased region" description="Polar residues" evidence="1">
    <location>
        <begin position="361"/>
        <end position="411"/>
    </location>
</feature>
<accession>A0A8H3IAV2</accession>
<feature type="compositionally biased region" description="Low complexity" evidence="1">
    <location>
        <begin position="341"/>
        <end position="351"/>
    </location>
</feature>
<name>A0A8H3IAV2_9LECA</name>
<protein>
    <submittedName>
        <fullName evidence="2">Uncharacterized protein</fullName>
    </submittedName>
</protein>
<dbReference type="OrthoDB" id="3944128at2759"/>
<feature type="compositionally biased region" description="Polar residues" evidence="1">
    <location>
        <begin position="459"/>
        <end position="474"/>
    </location>
</feature>
<feature type="region of interest" description="Disordered" evidence="1">
    <location>
        <begin position="337"/>
        <end position="474"/>
    </location>
</feature>
<proteinExistence type="predicted"/>
<evidence type="ECO:0000256" key="1">
    <source>
        <dbReference type="SAM" id="MobiDB-lite"/>
    </source>
</evidence>
<dbReference type="AlphaFoldDB" id="A0A8H3IAV2"/>